<dbReference type="EMBL" id="OZ037947">
    <property type="protein sequence ID" value="CAL1706198.1"/>
    <property type="molecule type" value="Genomic_DNA"/>
</dbReference>
<gene>
    <name evidence="2" type="ORF">GFSPODELE1_LOCUS5754</name>
</gene>
<protein>
    <recommendedName>
        <fullName evidence="1">Fungal-type protein kinase domain-containing protein</fullName>
    </recommendedName>
</protein>
<keyword evidence="3" id="KW-1185">Reference proteome</keyword>
<organism evidence="2 3">
    <name type="scientific">Somion occarium</name>
    <dbReference type="NCBI Taxonomy" id="3059160"/>
    <lineage>
        <taxon>Eukaryota</taxon>
        <taxon>Fungi</taxon>
        <taxon>Dikarya</taxon>
        <taxon>Basidiomycota</taxon>
        <taxon>Agaricomycotina</taxon>
        <taxon>Agaricomycetes</taxon>
        <taxon>Polyporales</taxon>
        <taxon>Cerrenaceae</taxon>
        <taxon>Somion</taxon>
    </lineage>
</organism>
<sequence>MELREYHPRSFGSDLHGSGATSASQAIDTALGQLSECSGKIQLHQHHLHLYSVSIYRNSAWLLFWDRTSLVVSEEIDLLTEGWKVLNFFSRLSKMTPEQPGFDPTVSLASQSEVDEVVAFIPTVRVDHIPEFLEEAILDKTKQPRIGKIYKLQVKNGDGIDHFLIGYHHAEGLSATGRPPRGYVAYDLGGNKAVFLKDSWRQDLKSAYPEHEVYKKVKDKQVRFVANALCGGDVGDGADRIHSQPSCARIHYRIVLQSCRMHSWLIKKPGNSLGSCTAISAIIIFSSSSKSTSTVNWSRKACCVTGTYVSIATSWDWVLTARGHGTDLTQTDVAEHWAGQSGVFNGAGCPGDCTTFVDKNPSAFVNAFWNIAAVRIYT</sequence>
<evidence type="ECO:0000259" key="1">
    <source>
        <dbReference type="Pfam" id="PF17667"/>
    </source>
</evidence>
<dbReference type="InterPro" id="IPR040976">
    <property type="entry name" value="Pkinase_fungal"/>
</dbReference>
<feature type="domain" description="Fungal-type protein kinase" evidence="1">
    <location>
        <begin position="23"/>
        <end position="234"/>
    </location>
</feature>
<dbReference type="Pfam" id="PF17667">
    <property type="entry name" value="Pkinase_fungal"/>
    <property type="match status" value="1"/>
</dbReference>
<dbReference type="Gene3D" id="2.60.120.200">
    <property type="match status" value="1"/>
</dbReference>
<proteinExistence type="predicted"/>
<name>A0ABP1DGN8_9APHY</name>
<reference evidence="3" key="1">
    <citation type="submission" date="2024-04" db="EMBL/GenBank/DDBJ databases">
        <authorList>
            <person name="Shaw F."/>
            <person name="Minotto A."/>
        </authorList>
    </citation>
    <scope>NUCLEOTIDE SEQUENCE [LARGE SCALE GENOMIC DNA]</scope>
</reference>
<evidence type="ECO:0000313" key="3">
    <source>
        <dbReference type="Proteomes" id="UP001497453"/>
    </source>
</evidence>
<accession>A0ABP1DGN8</accession>
<evidence type="ECO:0000313" key="2">
    <source>
        <dbReference type="EMBL" id="CAL1706198.1"/>
    </source>
</evidence>
<dbReference type="Proteomes" id="UP001497453">
    <property type="component" value="Chromosome 4"/>
</dbReference>